<feature type="transmembrane region" description="Helical" evidence="10">
    <location>
        <begin position="375"/>
        <end position="395"/>
    </location>
</feature>
<evidence type="ECO:0000256" key="1">
    <source>
        <dbReference type="ARBA" id="ARBA00004141"/>
    </source>
</evidence>
<dbReference type="NCBIfam" id="TIGR00728">
    <property type="entry name" value="OPT_sfam"/>
    <property type="match status" value="2"/>
</dbReference>
<feature type="non-terminal residue" evidence="11">
    <location>
        <position position="648"/>
    </location>
</feature>
<feature type="transmembrane region" description="Helical" evidence="10">
    <location>
        <begin position="622"/>
        <end position="644"/>
    </location>
</feature>
<evidence type="ECO:0000256" key="3">
    <source>
        <dbReference type="ARBA" id="ARBA00022448"/>
    </source>
</evidence>
<keyword evidence="8 10" id="KW-0472">Membrane</keyword>
<feature type="transmembrane region" description="Helical" evidence="10">
    <location>
        <begin position="512"/>
        <end position="532"/>
    </location>
</feature>
<keyword evidence="3" id="KW-0813">Transport</keyword>
<feature type="transmembrane region" description="Helical" evidence="10">
    <location>
        <begin position="459"/>
        <end position="480"/>
    </location>
</feature>
<dbReference type="InterPro" id="IPR004648">
    <property type="entry name" value="Oligpept_transpt"/>
</dbReference>
<evidence type="ECO:0000256" key="5">
    <source>
        <dbReference type="ARBA" id="ARBA00022856"/>
    </source>
</evidence>
<feature type="region of interest" description="Disordered" evidence="9">
    <location>
        <begin position="21"/>
        <end position="42"/>
    </location>
</feature>
<dbReference type="InterPro" id="IPR004813">
    <property type="entry name" value="OPT"/>
</dbReference>
<accession>A0ABR3FE21</accession>
<dbReference type="EMBL" id="JBAHYK010000495">
    <property type="protein sequence ID" value="KAL0573516.1"/>
    <property type="molecule type" value="Genomic_DNA"/>
</dbReference>
<evidence type="ECO:0008006" key="13">
    <source>
        <dbReference type="Google" id="ProtNLM"/>
    </source>
</evidence>
<feature type="transmembrane region" description="Helical" evidence="10">
    <location>
        <begin position="538"/>
        <end position="558"/>
    </location>
</feature>
<evidence type="ECO:0000313" key="12">
    <source>
        <dbReference type="Proteomes" id="UP001465976"/>
    </source>
</evidence>
<protein>
    <recommendedName>
        <fullName evidence="13">OPT oligopeptide transporter</fullName>
    </recommendedName>
</protein>
<dbReference type="Pfam" id="PF03169">
    <property type="entry name" value="OPT"/>
    <property type="match status" value="2"/>
</dbReference>
<reference evidence="11 12" key="1">
    <citation type="submission" date="2024-02" db="EMBL/GenBank/DDBJ databases">
        <title>A draft genome for the cacao thread blight pathogen Marasmius crinis-equi.</title>
        <authorList>
            <person name="Cohen S.P."/>
            <person name="Baruah I.K."/>
            <person name="Amoako-Attah I."/>
            <person name="Bukari Y."/>
            <person name="Meinhardt L.W."/>
            <person name="Bailey B.A."/>
        </authorList>
    </citation>
    <scope>NUCLEOTIDE SEQUENCE [LARGE SCALE GENOMIC DNA]</scope>
    <source>
        <strain evidence="11 12">GH-76</strain>
    </source>
</reference>
<dbReference type="NCBIfam" id="TIGR00727">
    <property type="entry name" value="ISP4_OPT"/>
    <property type="match status" value="1"/>
</dbReference>
<comment type="subcellular location">
    <subcellularLocation>
        <location evidence="1">Membrane</location>
        <topology evidence="1">Multi-pass membrane protein</topology>
    </subcellularLocation>
</comment>
<evidence type="ECO:0000313" key="11">
    <source>
        <dbReference type="EMBL" id="KAL0573516.1"/>
    </source>
</evidence>
<evidence type="ECO:0000256" key="2">
    <source>
        <dbReference type="ARBA" id="ARBA00008807"/>
    </source>
</evidence>
<comment type="similarity">
    <text evidence="2">Belongs to the oligopeptide OPT transporter family.</text>
</comment>
<dbReference type="Proteomes" id="UP001465976">
    <property type="component" value="Unassembled WGS sequence"/>
</dbReference>
<evidence type="ECO:0000256" key="7">
    <source>
        <dbReference type="ARBA" id="ARBA00022989"/>
    </source>
</evidence>
<evidence type="ECO:0000256" key="10">
    <source>
        <dbReference type="SAM" id="Phobius"/>
    </source>
</evidence>
<keyword evidence="12" id="KW-1185">Reference proteome</keyword>
<name>A0ABR3FE21_9AGAR</name>
<gene>
    <name evidence="11" type="ORF">V5O48_008437</name>
</gene>
<feature type="transmembrane region" description="Helical" evidence="10">
    <location>
        <begin position="270"/>
        <end position="289"/>
    </location>
</feature>
<feature type="transmembrane region" description="Helical" evidence="10">
    <location>
        <begin position="341"/>
        <end position="363"/>
    </location>
</feature>
<feature type="transmembrane region" description="Helical" evidence="10">
    <location>
        <begin position="206"/>
        <end position="226"/>
    </location>
</feature>
<keyword evidence="6" id="KW-0653">Protein transport</keyword>
<evidence type="ECO:0000256" key="4">
    <source>
        <dbReference type="ARBA" id="ARBA00022692"/>
    </source>
</evidence>
<feature type="transmembrane region" description="Helical" evidence="10">
    <location>
        <begin position="570"/>
        <end position="590"/>
    </location>
</feature>
<organism evidence="11 12">
    <name type="scientific">Marasmius crinis-equi</name>
    <dbReference type="NCBI Taxonomy" id="585013"/>
    <lineage>
        <taxon>Eukaryota</taxon>
        <taxon>Fungi</taxon>
        <taxon>Dikarya</taxon>
        <taxon>Basidiomycota</taxon>
        <taxon>Agaricomycotina</taxon>
        <taxon>Agaricomycetes</taxon>
        <taxon>Agaricomycetidae</taxon>
        <taxon>Agaricales</taxon>
        <taxon>Marasmiineae</taxon>
        <taxon>Marasmiaceae</taxon>
        <taxon>Marasmius</taxon>
    </lineage>
</organism>
<comment type="caution">
    <text evidence="11">The sequence shown here is derived from an EMBL/GenBank/DDBJ whole genome shotgun (WGS) entry which is preliminary data.</text>
</comment>
<keyword evidence="4 10" id="KW-0812">Transmembrane</keyword>
<feature type="transmembrane region" description="Helical" evidence="10">
    <location>
        <begin position="102"/>
        <end position="122"/>
    </location>
</feature>
<sequence length="648" mass="74140">MSRDRFPLPVRMEAIPEVARVEERLSGSTGVDNESAKGTDPDIESIKSYLEAHLDYSQEYSAFFDDPNWDSDGFELEDDSPYPEVRSAVANTDDPTMPASTLRAWVIGMLLAILFSGVNQFFEFRYPTITFSNIVPQLLSYPVGRAAAAYIPRNWTLFGLELNPGPFSIKEHVLITVMASVSISSAYATEIIAVQRVFYNQVYNFSYQWFLVLSTQLIGFSIGGIARHIIVDPPSMIWPAKLVSCALFNTLHSEYYTGVGNRGGMSRNKFFWCACAISFAWYFLPGYLFRALSYFSWVTWIWPDSRVITQVFGQMSGLGLSILTFDWNQIAYLGSPLVTPWWAQANIIIGFIFFYWIITPILYVRQAVLTLLCHLSRPSFAFQFSNVWFAQYMPILSKSSFDNTFKMYNVTRILDGNMTFDLEAYQNYSPLFLSLSLPNLFSPLESHSIDFFYGRTTFALSYGLSFATITATLSHCFLYYRKQIWRQARRSLREQPDIHARLMSQYLQVPDWWYYITFVIPFALGVISIEIWPTNMPVWALILAMTISLFYVVPIGTIEAITNQRVALNVITELIIGYALPGRPIAMMMFKTWGYNTIWQAMEFTSDLKLGHYMKIPPRPMFWAQVVGTIVAGTAQLGVQSWMFSNIS</sequence>
<keyword evidence="5" id="KW-0571">Peptide transport</keyword>
<evidence type="ECO:0000256" key="8">
    <source>
        <dbReference type="ARBA" id="ARBA00023136"/>
    </source>
</evidence>
<feature type="transmembrane region" description="Helical" evidence="10">
    <location>
        <begin position="173"/>
        <end position="194"/>
    </location>
</feature>
<dbReference type="PANTHER" id="PTHR22601">
    <property type="entry name" value="ISP4 LIKE PROTEIN"/>
    <property type="match status" value="1"/>
</dbReference>
<keyword evidence="7 10" id="KW-1133">Transmembrane helix</keyword>
<evidence type="ECO:0000256" key="9">
    <source>
        <dbReference type="SAM" id="MobiDB-lite"/>
    </source>
</evidence>
<evidence type="ECO:0000256" key="6">
    <source>
        <dbReference type="ARBA" id="ARBA00022927"/>
    </source>
</evidence>
<proteinExistence type="inferred from homology"/>